<reference evidence="3" key="2">
    <citation type="submission" date="2015-07" db="EMBL/GenBank/DDBJ databases">
        <title>MeaNS - Measles Nucleotide Surveillance Program.</title>
        <authorList>
            <person name="Tran T."/>
            <person name="Druce J."/>
        </authorList>
    </citation>
    <scope>NUCLEOTIDE SEQUENCE</scope>
    <source>
        <strain evidence="3">DSM 9887</strain>
    </source>
</reference>
<evidence type="ECO:0000313" key="4">
    <source>
        <dbReference type="Proteomes" id="UP000036834"/>
    </source>
</evidence>
<dbReference type="AlphaFoldDB" id="A0A0K9YYR7"/>
<gene>
    <name evidence="3" type="ORF">ADS79_08060</name>
    <name evidence="2" type="ORF">BRE01_47580</name>
</gene>
<dbReference type="OrthoDB" id="2939938at2"/>
<evidence type="ECO:0000313" key="3">
    <source>
        <dbReference type="EMBL" id="KNB73873.1"/>
    </source>
</evidence>
<dbReference type="PATRIC" id="fig|54915.3.peg.7054"/>
<dbReference type="EMBL" id="LGIQ01000005">
    <property type="protein sequence ID" value="KNB73873.1"/>
    <property type="molecule type" value="Genomic_DNA"/>
</dbReference>
<keyword evidence="5" id="KW-1185">Reference proteome</keyword>
<dbReference type="STRING" id="54915.ADS79_08060"/>
<evidence type="ECO:0000259" key="1">
    <source>
        <dbReference type="Pfam" id="PF20613"/>
    </source>
</evidence>
<protein>
    <recommendedName>
        <fullName evidence="1">HipA-like kinase domain-containing protein</fullName>
    </recommendedName>
</protein>
<proteinExistence type="predicted"/>
<dbReference type="Proteomes" id="UP000036834">
    <property type="component" value="Unassembled WGS sequence"/>
</dbReference>
<dbReference type="Gene3D" id="1.10.1070.20">
    <property type="match status" value="1"/>
</dbReference>
<sequence length="270" mass="32236">MGRGRWRYRKLFRKRYGRIIWLVIKRNGQKGFFKFPVQKKQRREHRILVANEYIAAALAKSVGLPVAKVKQVTVRGSRGIRRRGLLSQKASANKVIPWKKAKKRVYRKPQKKVKKADLLARIVAFDAWIMNPDRNNRNLILYRKKSAKHYKWYLIDHGIAVFGKPSRWSLRKAKRKFRKKKAYKFTMHSGSKKKQRIPKGLERFTLDNRKSFDKMVKKIKKLPNSVIRKAVKKVPKGCLRRAERKFITKVLIHRKKQIKKIVKRISKRFK</sequence>
<feature type="domain" description="HipA-like kinase" evidence="1">
    <location>
        <begin position="46"/>
        <end position="160"/>
    </location>
</feature>
<name>A0A0K9YYR7_9BACL</name>
<reference evidence="2 5" key="3">
    <citation type="submission" date="2019-06" db="EMBL/GenBank/DDBJ databases">
        <title>Whole genome shotgun sequence of Brevibacillus reuszeri NBRC 15719.</title>
        <authorList>
            <person name="Hosoyama A."/>
            <person name="Uohara A."/>
            <person name="Ohji S."/>
            <person name="Ichikawa N."/>
        </authorList>
    </citation>
    <scope>NUCLEOTIDE SEQUENCE [LARGE SCALE GENOMIC DNA]</scope>
    <source>
        <strain evidence="2 5">NBRC 15719</strain>
    </source>
</reference>
<dbReference type="Proteomes" id="UP000319578">
    <property type="component" value="Unassembled WGS sequence"/>
</dbReference>
<dbReference type="InterPro" id="IPR046748">
    <property type="entry name" value="HipA_2"/>
</dbReference>
<accession>A0A0K9YYR7</accession>
<comment type="caution">
    <text evidence="3">The sequence shown here is derived from an EMBL/GenBank/DDBJ whole genome shotgun (WGS) entry which is preliminary data.</text>
</comment>
<dbReference type="EMBL" id="BJON01000019">
    <property type="protein sequence ID" value="GED71056.1"/>
    <property type="molecule type" value="Genomic_DNA"/>
</dbReference>
<organism evidence="3 4">
    <name type="scientific">Brevibacillus reuszeri</name>
    <dbReference type="NCBI Taxonomy" id="54915"/>
    <lineage>
        <taxon>Bacteria</taxon>
        <taxon>Bacillati</taxon>
        <taxon>Bacillota</taxon>
        <taxon>Bacilli</taxon>
        <taxon>Bacillales</taxon>
        <taxon>Paenibacillaceae</taxon>
        <taxon>Brevibacillus</taxon>
    </lineage>
</organism>
<evidence type="ECO:0000313" key="5">
    <source>
        <dbReference type="Proteomes" id="UP000319578"/>
    </source>
</evidence>
<evidence type="ECO:0000313" key="2">
    <source>
        <dbReference type="EMBL" id="GED71056.1"/>
    </source>
</evidence>
<dbReference type="Pfam" id="PF20613">
    <property type="entry name" value="HipA_2"/>
    <property type="match status" value="1"/>
</dbReference>
<dbReference type="RefSeq" id="WP_049737883.1">
    <property type="nucleotide sequence ID" value="NZ_BJON01000019.1"/>
</dbReference>
<reference evidence="4" key="1">
    <citation type="submission" date="2015-07" db="EMBL/GenBank/DDBJ databases">
        <title>Genome sequencing project for genomic taxonomy and phylogenomics of Bacillus-like bacteria.</title>
        <authorList>
            <person name="Liu B."/>
            <person name="Wang J."/>
            <person name="Zhu Y."/>
            <person name="Liu G."/>
            <person name="Chen Q."/>
            <person name="Chen Z."/>
            <person name="Lan J."/>
            <person name="Che J."/>
            <person name="Ge C."/>
            <person name="Shi H."/>
            <person name="Pan Z."/>
            <person name="Liu X."/>
        </authorList>
    </citation>
    <scope>NUCLEOTIDE SEQUENCE [LARGE SCALE GENOMIC DNA]</scope>
    <source>
        <strain evidence="4">DSM 9887</strain>
    </source>
</reference>